<dbReference type="InterPro" id="IPR050445">
    <property type="entry name" value="Bact_polysacc_biosynth/exp"/>
</dbReference>
<dbReference type="Proteomes" id="UP000181903">
    <property type="component" value="Chromosome I"/>
</dbReference>
<sequence length="445" mass="49331">MSSSLRVTPVHLAGKFGLEMLFQGLWQNKVLIFAVVVLVGALSAVYAFLVTPEYQVTSMLRPAAINELDALNRSEVYTLPPAQALIKVGEALESYDIRLGFFRSHQNLFKAFSRPGRTLEQSFEEFNKNSINLEVPDPKKADALSNYIKLEMTYPKGVDGVSILNGFIEYAINAERQQIAADLSVIVKNRLTEIEGKLSAARSSYEMDKEAKIAKLAEKDVLHRAQLQDELKALRAQLTAVRSDRLALLGESIAIAKSLGIQKPSTLSSLGDKTNNRSSNVIRTEINNQQVPLYFMGVEALEAERSALLQRKSDDFTDVRIAQIAKDLQLLQSNREIELLNNRKNEDLFLSNVAPLRGEQARLRSLNLDMAQLKLVVIDKLALEPIKPIKPKKVLILLSGLILGGVLGVLIALARSLLLIRRNAAVDRAAHSQHAVIAEPAKIER</sequence>
<keyword evidence="10" id="KW-1185">Reference proteome</keyword>
<feature type="domain" description="Polysaccharide chain length determinant N-terminal" evidence="7">
    <location>
        <begin position="18"/>
        <end position="76"/>
    </location>
</feature>
<dbReference type="InterPro" id="IPR003856">
    <property type="entry name" value="LPS_length_determ_N"/>
</dbReference>
<evidence type="ECO:0000256" key="4">
    <source>
        <dbReference type="ARBA" id="ARBA00022989"/>
    </source>
</evidence>
<dbReference type="InterPro" id="IPR032807">
    <property type="entry name" value="GNVR"/>
</dbReference>
<reference evidence="9 10" key="1">
    <citation type="submission" date="2016-10" db="EMBL/GenBank/DDBJ databases">
        <authorList>
            <person name="Varghese N."/>
            <person name="Submissions S."/>
        </authorList>
    </citation>
    <scope>NUCLEOTIDE SEQUENCE [LARGE SCALE GENOMIC DNA]</scope>
    <source>
        <strain evidence="9 10">BS2776</strain>
    </source>
</reference>
<evidence type="ECO:0000259" key="8">
    <source>
        <dbReference type="Pfam" id="PF13807"/>
    </source>
</evidence>
<feature type="domain" description="Tyrosine-protein kinase G-rich" evidence="8">
    <location>
        <begin position="377"/>
        <end position="416"/>
    </location>
</feature>
<name>A0ABY0REK8_9PSED</name>
<evidence type="ECO:0000256" key="6">
    <source>
        <dbReference type="SAM" id="Phobius"/>
    </source>
</evidence>
<keyword evidence="2" id="KW-1003">Cell membrane</keyword>
<evidence type="ECO:0000256" key="2">
    <source>
        <dbReference type="ARBA" id="ARBA00022475"/>
    </source>
</evidence>
<evidence type="ECO:0000256" key="5">
    <source>
        <dbReference type="ARBA" id="ARBA00023136"/>
    </source>
</evidence>
<accession>A0ABY0REK8</accession>
<proteinExistence type="predicted"/>
<protein>
    <submittedName>
        <fullName evidence="9">LPS O-antigen chain length determinant protein, WzzB/FepE family</fullName>
    </submittedName>
</protein>
<keyword evidence="3 6" id="KW-0812">Transmembrane</keyword>
<evidence type="ECO:0000256" key="1">
    <source>
        <dbReference type="ARBA" id="ARBA00004651"/>
    </source>
</evidence>
<dbReference type="Pfam" id="PF02706">
    <property type="entry name" value="Wzz"/>
    <property type="match status" value="1"/>
</dbReference>
<evidence type="ECO:0000313" key="10">
    <source>
        <dbReference type="Proteomes" id="UP000181903"/>
    </source>
</evidence>
<dbReference type="SUPFAM" id="SSF160355">
    <property type="entry name" value="Bacterial polysaccharide co-polymerase-like"/>
    <property type="match status" value="2"/>
</dbReference>
<dbReference type="EMBL" id="LT629706">
    <property type="protein sequence ID" value="SDN82518.1"/>
    <property type="molecule type" value="Genomic_DNA"/>
</dbReference>
<feature type="transmembrane region" description="Helical" evidence="6">
    <location>
        <begin position="30"/>
        <end position="49"/>
    </location>
</feature>
<keyword evidence="4 6" id="KW-1133">Transmembrane helix</keyword>
<dbReference type="PANTHER" id="PTHR32309:SF13">
    <property type="entry name" value="FERRIC ENTEROBACTIN TRANSPORT PROTEIN FEPE"/>
    <property type="match status" value="1"/>
</dbReference>
<comment type="subcellular location">
    <subcellularLocation>
        <location evidence="1">Cell membrane</location>
        <topology evidence="1">Multi-pass membrane protein</topology>
    </subcellularLocation>
</comment>
<gene>
    <name evidence="9" type="ORF">SAMN04490208_1588</name>
</gene>
<dbReference type="Gene3D" id="3.30.1890.10">
    <property type="entry name" value="FepE-like"/>
    <property type="match status" value="2"/>
</dbReference>
<organism evidence="9 10">
    <name type="scientific">Pseudomonas poae</name>
    <dbReference type="NCBI Taxonomy" id="200451"/>
    <lineage>
        <taxon>Bacteria</taxon>
        <taxon>Pseudomonadati</taxon>
        <taxon>Pseudomonadota</taxon>
        <taxon>Gammaproteobacteria</taxon>
        <taxon>Pseudomonadales</taxon>
        <taxon>Pseudomonadaceae</taxon>
        <taxon>Pseudomonas</taxon>
    </lineage>
</organism>
<dbReference type="PANTHER" id="PTHR32309">
    <property type="entry name" value="TYROSINE-PROTEIN KINASE"/>
    <property type="match status" value="1"/>
</dbReference>
<evidence type="ECO:0000256" key="3">
    <source>
        <dbReference type="ARBA" id="ARBA00022692"/>
    </source>
</evidence>
<dbReference type="RefSeq" id="WP_414860459.1">
    <property type="nucleotide sequence ID" value="NZ_CP142197.1"/>
</dbReference>
<dbReference type="GeneID" id="45486909"/>
<keyword evidence="5 6" id="KW-0472">Membrane</keyword>
<evidence type="ECO:0000259" key="7">
    <source>
        <dbReference type="Pfam" id="PF02706"/>
    </source>
</evidence>
<feature type="transmembrane region" description="Helical" evidence="6">
    <location>
        <begin position="394"/>
        <end position="414"/>
    </location>
</feature>
<dbReference type="Pfam" id="PF13807">
    <property type="entry name" value="GNVR"/>
    <property type="match status" value="1"/>
</dbReference>
<evidence type="ECO:0000313" key="9">
    <source>
        <dbReference type="EMBL" id="SDN82518.1"/>
    </source>
</evidence>